<reference evidence="1" key="1">
    <citation type="submission" date="2022-04" db="EMBL/GenBank/DDBJ databases">
        <title>Genome of the entomopathogenic fungus Entomophthora muscae.</title>
        <authorList>
            <person name="Elya C."/>
            <person name="Lovett B.R."/>
            <person name="Lee E."/>
            <person name="Macias A.M."/>
            <person name="Hajek A.E."/>
            <person name="De Bivort B.L."/>
            <person name="Kasson M.T."/>
            <person name="De Fine Licht H.H."/>
            <person name="Stajich J.E."/>
        </authorList>
    </citation>
    <scope>NUCLEOTIDE SEQUENCE</scope>
    <source>
        <strain evidence="1">Berkeley</strain>
    </source>
</reference>
<proteinExistence type="predicted"/>
<organism evidence="1 2">
    <name type="scientific">Entomophthora muscae</name>
    <dbReference type="NCBI Taxonomy" id="34485"/>
    <lineage>
        <taxon>Eukaryota</taxon>
        <taxon>Fungi</taxon>
        <taxon>Fungi incertae sedis</taxon>
        <taxon>Zoopagomycota</taxon>
        <taxon>Entomophthoromycotina</taxon>
        <taxon>Entomophthoromycetes</taxon>
        <taxon>Entomophthorales</taxon>
        <taxon>Entomophthoraceae</taxon>
        <taxon>Entomophthora</taxon>
    </lineage>
</organism>
<evidence type="ECO:0000313" key="1">
    <source>
        <dbReference type="EMBL" id="KAJ9064197.1"/>
    </source>
</evidence>
<evidence type="ECO:0000313" key="2">
    <source>
        <dbReference type="Proteomes" id="UP001165960"/>
    </source>
</evidence>
<name>A0ACC2SPL7_9FUNG</name>
<gene>
    <name evidence="1" type="ORF">DSO57_1032952</name>
</gene>
<dbReference type="Proteomes" id="UP001165960">
    <property type="component" value="Unassembled WGS sequence"/>
</dbReference>
<dbReference type="EMBL" id="QTSX02004513">
    <property type="protein sequence ID" value="KAJ9064197.1"/>
    <property type="molecule type" value="Genomic_DNA"/>
</dbReference>
<sequence length="91" mass="10657">MHIKFCRLKSSRKGRHLNKGLKNTTVKSYTTQYTCPFLRRSLPMHRVGLCVNHDGRRLTWQSGLNKDVKKLTRGSYHPSRYPPLPTPKYNC</sequence>
<comment type="caution">
    <text evidence="1">The sequence shown here is derived from an EMBL/GenBank/DDBJ whole genome shotgun (WGS) entry which is preliminary data.</text>
</comment>
<protein>
    <submittedName>
        <fullName evidence="1">Uncharacterized protein</fullName>
    </submittedName>
</protein>
<keyword evidence="2" id="KW-1185">Reference proteome</keyword>
<accession>A0ACC2SPL7</accession>